<dbReference type="GeneID" id="85354081"/>
<evidence type="ECO:0000313" key="2">
    <source>
        <dbReference type="Proteomes" id="UP001175211"/>
    </source>
</evidence>
<evidence type="ECO:0000313" key="1">
    <source>
        <dbReference type="EMBL" id="KAK0436335.1"/>
    </source>
</evidence>
<protein>
    <submittedName>
        <fullName evidence="1">Uncharacterized protein</fullName>
    </submittedName>
</protein>
<dbReference type="Proteomes" id="UP001175211">
    <property type="component" value="Unassembled WGS sequence"/>
</dbReference>
<proteinExistence type="predicted"/>
<name>A0AA39J6G1_ARMTA</name>
<dbReference type="AlphaFoldDB" id="A0AA39J6G1"/>
<dbReference type="RefSeq" id="XP_060322257.1">
    <property type="nucleotide sequence ID" value="XM_060470533.1"/>
</dbReference>
<gene>
    <name evidence="1" type="ORF">EV420DRAFT_1487523</name>
</gene>
<sequence>MSTSTRSLYAPSTPSIMIAEFTSLSLSRLLHRSLPPAEFFPFKVVNVEFITRTDTNPTRDSEWRTGGGSYLSSILQQKYLRRKDTSCGADPIRRFCCGFTTTSAKSIIRRCQAIEHQRPITGWYHPTWFQIDQGSGRALPDVSKVGINGSNHRHPVFSWGVYAVKHSVLGASEGREGSSQCAMEPISGRLYHIDGGQDKHRRWGLWCIQTCQPRSYTYYTPLAPFDELSSTQELYEFVFLSRRFLTSASASLHILGCNQILFDPPMLLLFGGSSRAPVPTLGSTSLCKRVHLIHIEDEARGESLGDWMTAI</sequence>
<keyword evidence="2" id="KW-1185">Reference proteome</keyword>
<reference evidence="1" key="1">
    <citation type="submission" date="2023-06" db="EMBL/GenBank/DDBJ databases">
        <authorList>
            <consortium name="Lawrence Berkeley National Laboratory"/>
            <person name="Ahrendt S."/>
            <person name="Sahu N."/>
            <person name="Indic B."/>
            <person name="Wong-Bajracharya J."/>
            <person name="Merenyi Z."/>
            <person name="Ke H.-M."/>
            <person name="Monk M."/>
            <person name="Kocsube S."/>
            <person name="Drula E."/>
            <person name="Lipzen A."/>
            <person name="Balint B."/>
            <person name="Henrissat B."/>
            <person name="Andreopoulos B."/>
            <person name="Martin F.M."/>
            <person name="Harder C.B."/>
            <person name="Rigling D."/>
            <person name="Ford K.L."/>
            <person name="Foster G.D."/>
            <person name="Pangilinan J."/>
            <person name="Papanicolaou A."/>
            <person name="Barry K."/>
            <person name="LaButti K."/>
            <person name="Viragh M."/>
            <person name="Koriabine M."/>
            <person name="Yan M."/>
            <person name="Riley R."/>
            <person name="Champramary S."/>
            <person name="Plett K.L."/>
            <person name="Tsai I.J."/>
            <person name="Slot J."/>
            <person name="Sipos G."/>
            <person name="Plett J."/>
            <person name="Nagy L.G."/>
            <person name="Grigoriev I.V."/>
        </authorList>
    </citation>
    <scope>NUCLEOTIDE SEQUENCE</scope>
    <source>
        <strain evidence="1">CCBAS 213</strain>
    </source>
</reference>
<organism evidence="1 2">
    <name type="scientific">Armillaria tabescens</name>
    <name type="common">Ringless honey mushroom</name>
    <name type="synonym">Agaricus tabescens</name>
    <dbReference type="NCBI Taxonomy" id="1929756"/>
    <lineage>
        <taxon>Eukaryota</taxon>
        <taxon>Fungi</taxon>
        <taxon>Dikarya</taxon>
        <taxon>Basidiomycota</taxon>
        <taxon>Agaricomycotina</taxon>
        <taxon>Agaricomycetes</taxon>
        <taxon>Agaricomycetidae</taxon>
        <taxon>Agaricales</taxon>
        <taxon>Marasmiineae</taxon>
        <taxon>Physalacriaceae</taxon>
        <taxon>Desarmillaria</taxon>
    </lineage>
</organism>
<accession>A0AA39J6G1</accession>
<dbReference type="EMBL" id="JAUEPS010000127">
    <property type="protein sequence ID" value="KAK0436335.1"/>
    <property type="molecule type" value="Genomic_DNA"/>
</dbReference>
<comment type="caution">
    <text evidence="1">The sequence shown here is derived from an EMBL/GenBank/DDBJ whole genome shotgun (WGS) entry which is preliminary data.</text>
</comment>